<dbReference type="KEGG" id="aqu:109586437"/>
<evidence type="ECO:0000313" key="2">
    <source>
        <dbReference type="Proteomes" id="UP000007879"/>
    </source>
</evidence>
<dbReference type="GeneID" id="109586437"/>
<evidence type="ECO:0000313" key="1">
    <source>
        <dbReference type="EnsemblMetazoa" id="XP_019858183.1"/>
    </source>
</evidence>
<organism evidence="1 2">
    <name type="scientific">Amphimedon queenslandica</name>
    <name type="common">Sponge</name>
    <dbReference type="NCBI Taxonomy" id="400682"/>
    <lineage>
        <taxon>Eukaryota</taxon>
        <taxon>Metazoa</taxon>
        <taxon>Porifera</taxon>
        <taxon>Demospongiae</taxon>
        <taxon>Heteroscleromorpha</taxon>
        <taxon>Haplosclerida</taxon>
        <taxon>Niphatidae</taxon>
        <taxon>Amphimedon</taxon>
    </lineage>
</organism>
<dbReference type="AlphaFoldDB" id="A0AAN0JMZ2"/>
<protein>
    <recommendedName>
        <fullName evidence="3">Death domain-containing protein</fullName>
    </recommendedName>
</protein>
<dbReference type="Proteomes" id="UP000007879">
    <property type="component" value="Unassembled WGS sequence"/>
</dbReference>
<reference evidence="2" key="1">
    <citation type="journal article" date="2010" name="Nature">
        <title>The Amphimedon queenslandica genome and the evolution of animal complexity.</title>
        <authorList>
            <person name="Srivastava M."/>
            <person name="Simakov O."/>
            <person name="Chapman J."/>
            <person name="Fahey B."/>
            <person name="Gauthier M.E."/>
            <person name="Mitros T."/>
            <person name="Richards G.S."/>
            <person name="Conaco C."/>
            <person name="Dacre M."/>
            <person name="Hellsten U."/>
            <person name="Larroux C."/>
            <person name="Putnam N.H."/>
            <person name="Stanke M."/>
            <person name="Adamska M."/>
            <person name="Darling A."/>
            <person name="Degnan S.M."/>
            <person name="Oakley T.H."/>
            <person name="Plachetzki D.C."/>
            <person name="Zhai Y."/>
            <person name="Adamski M."/>
            <person name="Calcino A."/>
            <person name="Cummins S.F."/>
            <person name="Goodstein D.M."/>
            <person name="Harris C."/>
            <person name="Jackson D.J."/>
            <person name="Leys S.P."/>
            <person name="Shu S."/>
            <person name="Woodcroft B.J."/>
            <person name="Vervoort M."/>
            <person name="Kosik K.S."/>
            <person name="Manning G."/>
            <person name="Degnan B.M."/>
            <person name="Rokhsar D.S."/>
        </authorList>
    </citation>
    <scope>NUCLEOTIDE SEQUENCE [LARGE SCALE GENOMIC DNA]</scope>
</reference>
<name>A0AAN0JMZ2_AMPQE</name>
<dbReference type="EnsemblMetazoa" id="XM_020002624.1">
    <property type="protein sequence ID" value="XP_019858183.1"/>
    <property type="gene ID" value="LOC109586437"/>
</dbReference>
<proteinExistence type="predicted"/>
<evidence type="ECO:0008006" key="3">
    <source>
        <dbReference type="Google" id="ProtNLM"/>
    </source>
</evidence>
<dbReference type="RefSeq" id="XP_019858183.1">
    <property type="nucleotide sequence ID" value="XM_020002624.1"/>
</dbReference>
<sequence>MSASVNYSKENPQDPFVKKELTTEDHSRIMGLIERDLPTSFVKLAQEFCIPTGQIRTIEYKSNRNNDPWHGLNDVVDQWLRWNTDAFHDKVKANERWLYDAVKEIDGALATKIGKKLGILEPRDDGLAQNGEIRNNSHNNTFIRE</sequence>
<accession>A0AAN0JMZ2</accession>
<reference evidence="1" key="2">
    <citation type="submission" date="2024-06" db="UniProtKB">
        <authorList>
            <consortium name="EnsemblMetazoa"/>
        </authorList>
    </citation>
    <scope>IDENTIFICATION</scope>
</reference>
<keyword evidence="2" id="KW-1185">Reference proteome</keyword>